<feature type="transmembrane region" description="Helical" evidence="1">
    <location>
        <begin position="63"/>
        <end position="91"/>
    </location>
</feature>
<protein>
    <recommendedName>
        <fullName evidence="3">Rod shape-determining protein MreD</fullName>
    </recommendedName>
</protein>
<organism evidence="2">
    <name type="scientific">marine sediment metagenome</name>
    <dbReference type="NCBI Taxonomy" id="412755"/>
    <lineage>
        <taxon>unclassified sequences</taxon>
        <taxon>metagenomes</taxon>
        <taxon>ecological metagenomes</taxon>
    </lineage>
</organism>
<reference evidence="2" key="1">
    <citation type="journal article" date="2014" name="Front. Microbiol.">
        <title>High frequency of phylogenetically diverse reductive dehalogenase-homologous genes in deep subseafloor sedimentary metagenomes.</title>
        <authorList>
            <person name="Kawai M."/>
            <person name="Futagami T."/>
            <person name="Toyoda A."/>
            <person name="Takaki Y."/>
            <person name="Nishi S."/>
            <person name="Hori S."/>
            <person name="Arai W."/>
            <person name="Tsubouchi T."/>
            <person name="Morono Y."/>
            <person name="Uchiyama I."/>
            <person name="Ito T."/>
            <person name="Fujiyama A."/>
            <person name="Inagaki F."/>
            <person name="Takami H."/>
        </authorList>
    </citation>
    <scope>NUCLEOTIDE SEQUENCE</scope>
    <source>
        <strain evidence="2">Expedition CK06-06</strain>
    </source>
</reference>
<gene>
    <name evidence="2" type="ORF">S01H4_24557</name>
</gene>
<evidence type="ECO:0000313" key="2">
    <source>
        <dbReference type="EMBL" id="GAG86550.1"/>
    </source>
</evidence>
<evidence type="ECO:0008006" key="3">
    <source>
        <dbReference type="Google" id="ProtNLM"/>
    </source>
</evidence>
<keyword evidence="1" id="KW-0812">Transmembrane</keyword>
<keyword evidence="1" id="KW-1133">Transmembrane helix</keyword>
<dbReference type="AlphaFoldDB" id="X1AV57"/>
<keyword evidence="1" id="KW-0472">Membrane</keyword>
<comment type="caution">
    <text evidence="2">The sequence shown here is derived from an EMBL/GenBank/DDBJ whole genome shotgun (WGS) entry which is preliminary data.</text>
</comment>
<feature type="transmembrane region" description="Helical" evidence="1">
    <location>
        <begin position="137"/>
        <end position="160"/>
    </location>
</feature>
<evidence type="ECO:0000256" key="1">
    <source>
        <dbReference type="SAM" id="Phobius"/>
    </source>
</evidence>
<dbReference type="EMBL" id="BART01011552">
    <property type="protein sequence ID" value="GAG86550.1"/>
    <property type="molecule type" value="Genomic_DNA"/>
</dbReference>
<proteinExistence type="predicted"/>
<sequence length="174" mass="19237">TRAASAVTAAIWIAIPILGILLILQTVVASQIPLIHGTTDLIMIAVIAWSLQKRVQTAWQWGIIGGLMVGIVSALPFAVPIISYLIVVFLAHRLRQRVWHVPIFAMFVTTFLGTLISQTIAVISLRFLGTELPLQEVVFLIMLPSLILNLLLAAPAYFLFADLAKWVYPEELRV</sequence>
<accession>X1AV57</accession>
<feature type="transmembrane region" description="Helical" evidence="1">
    <location>
        <begin position="103"/>
        <end position="125"/>
    </location>
</feature>
<feature type="non-terminal residue" evidence="2">
    <location>
        <position position="1"/>
    </location>
</feature>
<name>X1AV57_9ZZZZ</name>
<feature type="transmembrane region" description="Helical" evidence="1">
    <location>
        <begin position="7"/>
        <end position="28"/>
    </location>
</feature>